<feature type="transmembrane region" description="Helical" evidence="1">
    <location>
        <begin position="161"/>
        <end position="181"/>
    </location>
</feature>
<dbReference type="EMBL" id="JJMM01000010">
    <property type="protein sequence ID" value="KDR95610.1"/>
    <property type="molecule type" value="Genomic_DNA"/>
</dbReference>
<reference evidence="2 3" key="1">
    <citation type="submission" date="2014-03" db="EMBL/GenBank/DDBJ databases">
        <title>Genome sequence of Clostridium litorale W6, DSM 5388.</title>
        <authorList>
            <person name="Poehlein A."/>
            <person name="Jagirdar A."/>
            <person name="Khonsari B."/>
            <person name="Chibani C.M."/>
            <person name="Gutierrez Gutierrez D.A."/>
            <person name="Davydova E."/>
            <person name="Alghaithi H.S."/>
            <person name="Nair K.P."/>
            <person name="Dhamotharan K."/>
            <person name="Chandran L."/>
            <person name="G W."/>
            <person name="Daniel R."/>
        </authorList>
    </citation>
    <scope>NUCLEOTIDE SEQUENCE [LARGE SCALE GENOMIC DNA]</scope>
    <source>
        <strain evidence="2 3">W6</strain>
    </source>
</reference>
<feature type="transmembrane region" description="Helical" evidence="1">
    <location>
        <begin position="434"/>
        <end position="456"/>
    </location>
</feature>
<feature type="transmembrane region" description="Helical" evidence="1">
    <location>
        <begin position="205"/>
        <end position="222"/>
    </location>
</feature>
<feature type="transmembrane region" description="Helical" evidence="1">
    <location>
        <begin position="133"/>
        <end position="155"/>
    </location>
</feature>
<dbReference type="eggNOG" id="COG2244">
    <property type="taxonomic scope" value="Bacteria"/>
</dbReference>
<feature type="transmembrane region" description="Helical" evidence="1">
    <location>
        <begin position="21"/>
        <end position="39"/>
    </location>
</feature>
<protein>
    <recommendedName>
        <fullName evidence="4">Transmembrane protein</fullName>
    </recommendedName>
</protein>
<feature type="transmembrane region" description="Helical" evidence="1">
    <location>
        <begin position="266"/>
        <end position="290"/>
    </location>
</feature>
<proteinExistence type="predicted"/>
<dbReference type="Proteomes" id="UP000027946">
    <property type="component" value="Unassembled WGS sequence"/>
</dbReference>
<evidence type="ECO:0000313" key="2">
    <source>
        <dbReference type="EMBL" id="KDR95610.1"/>
    </source>
</evidence>
<feature type="transmembrane region" description="Helical" evidence="1">
    <location>
        <begin position="385"/>
        <end position="402"/>
    </location>
</feature>
<feature type="transmembrane region" description="Helical" evidence="1">
    <location>
        <begin position="333"/>
        <end position="353"/>
    </location>
</feature>
<comment type="caution">
    <text evidence="2">The sequence shown here is derived from an EMBL/GenBank/DDBJ whole genome shotgun (WGS) entry which is preliminary data.</text>
</comment>
<keyword evidence="1" id="KW-0472">Membrane</keyword>
<name>A0A069RHL4_PEPLI</name>
<dbReference type="Gene3D" id="2.60.120.260">
    <property type="entry name" value="Galactose-binding domain-like"/>
    <property type="match status" value="1"/>
</dbReference>
<gene>
    <name evidence="2" type="ORF">CLIT_10c03370</name>
</gene>
<feature type="transmembrane region" description="Helical" evidence="1">
    <location>
        <begin position="100"/>
        <end position="121"/>
    </location>
</feature>
<keyword evidence="1" id="KW-0812">Transmembrane</keyword>
<sequence length="1493" mass="170773">MQVKGIIGSTREKIYYYRHDIAALSALTAFIALVTLPMYKEGHIVFSDLDFGLFSDDYMGEVFGVWNERWSTSTLFNTPRLLYLAPAWMISVLLGGRGDILIKVFIFTLLNVSGYSMYLFSKRLFKVYFGTEFNFFNIFAFTSGAVFYALNPWVIFRIQHVYLLCGYSLFPMVLRVFFDLFDPKFQSARIRGHDRFSARLHRENVKDAFLLAIILTLSSAAIHYFFYAGIYLSVLATLLLAKTLYEGKSEGSAKLRAYMLNFFKKSLLFGVFFSMMSFYWLSLYILGMVFGVQASQNNINVVDTLLLFSRNSSVKNVLYFISYWWPMFSIEKIGAGFYSGGAVLLGLMAYGAVSRAYKDTIVAIFTIISMAFIVLATGVKYVGMAPLFAFIVTNVPVIGSIFRDPNKFIGLIAVGFSILLTFGVESFFEILGESFLHFLIRGFVLTVVIASMILYVQPLRENFIKGFYSPVEVPKDMKDAYENISGEGDGFKRVLHMPIADEMVQPHTGVATPFWNKNGNKEGFVKATGDFQVYSSKERAIFHHEGSKMSVGYYMVFLQELIDRGLSSNIGELFSAFAVQDVLYRDEYIGQEKRQDFNRDVLDIQNGIQKYYENGIYSNYSIKNNPKYIYALAQKILTPYGFTRLESYMDMDGFTFDKSGVVFSNMDSRQSDVISQLGDGDLVEAIEYDDMFLSSVPDSYYAYPFDHVDSANAFLNWSKAFVKNSDWLWYLKSQGIDNSNFEFDRERGVAVTFASAKLDVQPYMMDHISGNIVADFNSLLKRNKFFVPDNPQFFSVQANPKKELSNVKLLRGQIVKGDPKDIWQVAKSGLIEAKENNPYRFNVVVSGRGVNKMHVKMRFFDEEMDEIGVSYVVAPGEETDYSEVNFYGEYVSPKGAKYMRMDILSFQNTRQRSYWWIHDIKIEDLHEYRAPNSFNVHKGIEKGAKQSVYMKAFESKAGGQLQLELAGQKIDVDMKGKSMSRFKWIRLGDFEFEGESADIKVTNVSGFNSVASFVVIPKRDEEILKGRFEIPLQKSKLFFVLEAENDMDYSGNMQSSRSYPMFSGGKGVRSQSGSLCRRFDILKSGMYSMQLNVDSPGLEGSSIEVAVNDSDGALAFKREIELDRLEGGEAGDEIVVDYDENSGGFPYSLIDIKREGLYYKVEISDMRMKKGSYEMTVTFNSNAKSLSTFEDVHKFNPDELQAPEFLEDIFQENCSDCEKIDPSMMKKGISKDKQTMRLDYEATCSCDWYVYASRMMDIQESEEYLVSFKARSENITKRHLKVYFMDGQKKVIGTQFINEVEENEKNRWNDYQQIVKAPEGSKYMQLHIWCRGDKTEAGYFEMKDYSTIKFTDMTLLDSIVVFEGKSISDLFKVEDAPVISWSRVDSMKRDIHMDNPTKKAVLISFGESPSKLWINTFDGKKLDIAVNGVRGGFISTGNGKASISIIFRRVYYVGILMIGLSFVLYFAIMRIWFRRGKRGESIEKKHTRIFKYR</sequence>
<keyword evidence="1" id="KW-1133">Transmembrane helix</keyword>
<accession>A0A069RHL4</accession>
<evidence type="ECO:0000313" key="3">
    <source>
        <dbReference type="Proteomes" id="UP000027946"/>
    </source>
</evidence>
<feature type="transmembrane region" description="Helical" evidence="1">
    <location>
        <begin position="409"/>
        <end position="428"/>
    </location>
</feature>
<feature type="transmembrane region" description="Helical" evidence="1">
    <location>
        <begin position="360"/>
        <end position="379"/>
    </location>
</feature>
<evidence type="ECO:0000256" key="1">
    <source>
        <dbReference type="SAM" id="Phobius"/>
    </source>
</evidence>
<organism evidence="2 3">
    <name type="scientific">Peptoclostridium litorale DSM 5388</name>
    <dbReference type="NCBI Taxonomy" id="1121324"/>
    <lineage>
        <taxon>Bacteria</taxon>
        <taxon>Bacillati</taxon>
        <taxon>Bacillota</taxon>
        <taxon>Clostridia</taxon>
        <taxon>Peptostreptococcales</taxon>
        <taxon>Peptoclostridiaceae</taxon>
        <taxon>Peptoclostridium</taxon>
    </lineage>
</organism>
<dbReference type="STRING" id="1121324.CLIT_10c03370"/>
<evidence type="ECO:0008006" key="4">
    <source>
        <dbReference type="Google" id="ProtNLM"/>
    </source>
</evidence>
<keyword evidence="3" id="KW-1185">Reference proteome</keyword>
<feature type="transmembrane region" description="Helical" evidence="1">
    <location>
        <begin position="1450"/>
        <end position="1473"/>
    </location>
</feature>